<gene>
    <name evidence="1" type="ORF">SAMN04489807_0219</name>
</gene>
<dbReference type="EMBL" id="FNSQ01000005">
    <property type="protein sequence ID" value="SEB36897.1"/>
    <property type="molecule type" value="Genomic_DNA"/>
</dbReference>
<keyword evidence="2" id="KW-1185">Reference proteome</keyword>
<evidence type="ECO:0000313" key="2">
    <source>
        <dbReference type="Proteomes" id="UP000183750"/>
    </source>
</evidence>
<dbReference type="Proteomes" id="UP000183750">
    <property type="component" value="Unassembled WGS sequence"/>
</dbReference>
<proteinExistence type="predicted"/>
<reference evidence="2" key="1">
    <citation type="submission" date="2016-10" db="EMBL/GenBank/DDBJ databases">
        <authorList>
            <person name="Varghese N."/>
            <person name="Submissions S."/>
        </authorList>
    </citation>
    <scope>NUCLEOTIDE SEQUENCE [LARGE SCALE GENOMIC DNA]</scope>
    <source>
        <strain evidence="2">DSM 16089</strain>
    </source>
</reference>
<sequence>MRVTEKRRSRIIDTMRELRSCSIAQASTNDFI</sequence>
<protein>
    <submittedName>
        <fullName evidence="1">Uncharacterized protein</fullName>
    </submittedName>
</protein>
<name>A0A1H4IS99_9MICO</name>
<accession>A0A1H4IS99</accession>
<dbReference type="AlphaFoldDB" id="A0A1H4IS99"/>
<organism evidence="1 2">
    <name type="scientific">Microbacterium hydrocarbonoxydans</name>
    <dbReference type="NCBI Taxonomy" id="273678"/>
    <lineage>
        <taxon>Bacteria</taxon>
        <taxon>Bacillati</taxon>
        <taxon>Actinomycetota</taxon>
        <taxon>Actinomycetes</taxon>
        <taxon>Micrococcales</taxon>
        <taxon>Microbacteriaceae</taxon>
        <taxon>Microbacterium</taxon>
    </lineage>
</organism>
<evidence type="ECO:0000313" key="1">
    <source>
        <dbReference type="EMBL" id="SEB36897.1"/>
    </source>
</evidence>